<dbReference type="EMBL" id="SOFL01000033">
    <property type="protein sequence ID" value="TFC01622.1"/>
    <property type="molecule type" value="Genomic_DNA"/>
</dbReference>
<gene>
    <name evidence="1" type="ORF">E3O42_09615</name>
</gene>
<dbReference type="AlphaFoldDB" id="A0A4R8W3T9"/>
<keyword evidence="2" id="KW-1185">Reference proteome</keyword>
<reference evidence="1 2" key="1">
    <citation type="submission" date="2019-03" db="EMBL/GenBank/DDBJ databases">
        <title>Genomics of glacier-inhabiting Cryobacterium strains.</title>
        <authorList>
            <person name="Liu Q."/>
            <person name="Xin Y.-H."/>
        </authorList>
    </citation>
    <scope>NUCLEOTIDE SEQUENCE [LARGE SCALE GENOMIC DNA]</scope>
    <source>
        <strain evidence="1 2">RHLS22-1</strain>
    </source>
</reference>
<organism evidence="1 2">
    <name type="scientific">Cryobacterium adonitolivorans</name>
    <dbReference type="NCBI Taxonomy" id="1259189"/>
    <lineage>
        <taxon>Bacteria</taxon>
        <taxon>Bacillati</taxon>
        <taxon>Actinomycetota</taxon>
        <taxon>Actinomycetes</taxon>
        <taxon>Micrococcales</taxon>
        <taxon>Microbacteriaceae</taxon>
        <taxon>Cryobacterium</taxon>
    </lineage>
</organism>
<dbReference type="PANTHER" id="PTHR39639">
    <property type="entry name" value="CHROMOSOME 16, WHOLE GENOME SHOTGUN SEQUENCE"/>
    <property type="match status" value="1"/>
</dbReference>
<protein>
    <recommendedName>
        <fullName evidence="3">DUF262 domain-containing protein</fullName>
    </recommendedName>
</protein>
<dbReference type="OrthoDB" id="9787127at2"/>
<accession>A0A4R8W3T9</accession>
<dbReference type="PANTHER" id="PTHR39639:SF1">
    <property type="entry name" value="DUF262 DOMAIN-CONTAINING PROTEIN"/>
    <property type="match status" value="1"/>
</dbReference>
<name>A0A4R8W3T9_9MICO</name>
<evidence type="ECO:0008006" key="3">
    <source>
        <dbReference type="Google" id="ProtNLM"/>
    </source>
</evidence>
<dbReference type="RefSeq" id="WP_134453724.1">
    <property type="nucleotide sequence ID" value="NZ_SOFL01000033.1"/>
</dbReference>
<comment type="caution">
    <text evidence="1">The sequence shown here is derived from an EMBL/GenBank/DDBJ whole genome shotgun (WGS) entry which is preliminary data.</text>
</comment>
<evidence type="ECO:0000313" key="2">
    <source>
        <dbReference type="Proteomes" id="UP000297907"/>
    </source>
</evidence>
<evidence type="ECO:0000313" key="1">
    <source>
        <dbReference type="EMBL" id="TFC01622.1"/>
    </source>
</evidence>
<proteinExistence type="predicted"/>
<sequence length="227" mass="25745">MLNGLSFVELPTDLQGILVDRPAKVIVLNDKSSKQVRFDLFERLNTGGLRLTDQEVRECVFRGDFINFVTEMSEYRSFKAVVNVPANKLKDGTPQEFVLRFFAYLDTYQNFDHSVKNFLNEYAEKASEGFHDSPSREAEFRGTFDFLAESFPQGIRRNNRLTTPVNLFEGVAVGAALALRLNSDVAPTRNPDWVTGEAMTASTTGATNSRVQVRNRIEFARDRFLAR</sequence>
<dbReference type="Proteomes" id="UP000297907">
    <property type="component" value="Unassembled WGS sequence"/>
</dbReference>